<comment type="caution">
    <text evidence="2">The sequence shown here is derived from an EMBL/GenBank/DDBJ whole genome shotgun (WGS) entry which is preliminary data.</text>
</comment>
<evidence type="ECO:0000313" key="3">
    <source>
        <dbReference type="Proteomes" id="UP001165090"/>
    </source>
</evidence>
<reference evidence="2 3" key="1">
    <citation type="journal article" date="2023" name="IScience">
        <title>Expanded male sex-determining region conserved during the evolution of homothallism in the green alga Volvox.</title>
        <authorList>
            <person name="Yamamoto K."/>
            <person name="Matsuzaki R."/>
            <person name="Mahakham W."/>
            <person name="Heman W."/>
            <person name="Sekimoto H."/>
            <person name="Kawachi M."/>
            <person name="Minakuchi Y."/>
            <person name="Toyoda A."/>
            <person name="Nozaki H."/>
        </authorList>
    </citation>
    <scope>NUCLEOTIDE SEQUENCE [LARGE SCALE GENOMIC DNA]</scope>
    <source>
        <strain evidence="2 3">NIES-4468</strain>
    </source>
</reference>
<protein>
    <submittedName>
        <fullName evidence="2">Uncharacterized protein</fullName>
    </submittedName>
</protein>
<keyword evidence="3" id="KW-1185">Reference proteome</keyword>
<organism evidence="2 3">
    <name type="scientific">Volvox africanus</name>
    <dbReference type="NCBI Taxonomy" id="51714"/>
    <lineage>
        <taxon>Eukaryota</taxon>
        <taxon>Viridiplantae</taxon>
        <taxon>Chlorophyta</taxon>
        <taxon>core chlorophytes</taxon>
        <taxon>Chlorophyceae</taxon>
        <taxon>CS clade</taxon>
        <taxon>Chlamydomonadales</taxon>
        <taxon>Volvocaceae</taxon>
        <taxon>Volvox</taxon>
    </lineage>
</organism>
<gene>
    <name evidence="2" type="ORF">VaNZ11_012328</name>
</gene>
<evidence type="ECO:0000256" key="1">
    <source>
        <dbReference type="SAM" id="MobiDB-lite"/>
    </source>
</evidence>
<dbReference type="Proteomes" id="UP001165090">
    <property type="component" value="Unassembled WGS sequence"/>
</dbReference>
<feature type="region of interest" description="Disordered" evidence="1">
    <location>
        <begin position="181"/>
        <end position="205"/>
    </location>
</feature>
<name>A0ABQ5SED5_9CHLO</name>
<feature type="non-terminal residue" evidence="2">
    <location>
        <position position="363"/>
    </location>
</feature>
<proteinExistence type="predicted"/>
<feature type="region of interest" description="Disordered" evidence="1">
    <location>
        <begin position="140"/>
        <end position="165"/>
    </location>
</feature>
<sequence length="363" mass="39344">MQQGCNWHVAQAICSLFDSARDADCEIVFYLEKNVWLGAETSTVLPRPGSDGVAAPACTRILLGEPLPAHQFVLRYASERFGAQLARWSQQEENNDILQCTTAITDVTAHHGQPSCIEILQEQQSNMIFAMMLDQQSVASAEEDAAPFSPPTPPEQQQRPSMMAKQVAFSTDETLLASRKESHSRPADLECTPASESTPALARPSTIKRLGNSAEPSRLRIVSSGGPPKLFIPLGSADEVPSARAAIRFAYSGEVVAGSIREVLEMRRQGAYLQITGCTAACDDVIQRRLITDAMGKLAELSGCEAPSVHSSTSSGAQSSAVLELFVCEALWPDLEEEPSFADMAEMAKRLLVAHFRTSLHVL</sequence>
<dbReference type="EMBL" id="BSDZ01000079">
    <property type="protein sequence ID" value="GLI68006.1"/>
    <property type="molecule type" value="Genomic_DNA"/>
</dbReference>
<accession>A0ABQ5SED5</accession>
<evidence type="ECO:0000313" key="2">
    <source>
        <dbReference type="EMBL" id="GLI68006.1"/>
    </source>
</evidence>